<name>A0A518I299_9BACT</name>
<reference evidence="2 3" key="1">
    <citation type="submission" date="2019-03" db="EMBL/GenBank/DDBJ databases">
        <title>Deep-cultivation of Planctomycetes and their phenomic and genomic characterization uncovers novel biology.</title>
        <authorList>
            <person name="Wiegand S."/>
            <person name="Jogler M."/>
            <person name="Boedeker C."/>
            <person name="Pinto D."/>
            <person name="Vollmers J."/>
            <person name="Rivas-Marin E."/>
            <person name="Kohn T."/>
            <person name="Peeters S.H."/>
            <person name="Heuer A."/>
            <person name="Rast P."/>
            <person name="Oberbeckmann S."/>
            <person name="Bunk B."/>
            <person name="Jeske O."/>
            <person name="Meyerdierks A."/>
            <person name="Storesund J.E."/>
            <person name="Kallscheuer N."/>
            <person name="Luecker S."/>
            <person name="Lage O.M."/>
            <person name="Pohl T."/>
            <person name="Merkel B.J."/>
            <person name="Hornburger P."/>
            <person name="Mueller R.-W."/>
            <person name="Bruemmer F."/>
            <person name="Labrenz M."/>
            <person name="Spormann A.M."/>
            <person name="Op den Camp H."/>
            <person name="Overmann J."/>
            <person name="Amann R."/>
            <person name="Jetten M.S.M."/>
            <person name="Mascher T."/>
            <person name="Medema M.H."/>
            <person name="Devos D.P."/>
            <person name="Kaster A.-K."/>
            <person name="Ovreas L."/>
            <person name="Rohde M."/>
            <person name="Galperin M.Y."/>
            <person name="Jogler C."/>
        </authorList>
    </citation>
    <scope>NUCLEOTIDE SEQUENCE [LARGE SCALE GENOMIC DNA]</scope>
    <source>
        <strain evidence="2 3">Enr13</strain>
    </source>
</reference>
<evidence type="ECO:0000256" key="1">
    <source>
        <dbReference type="SAM" id="SignalP"/>
    </source>
</evidence>
<evidence type="ECO:0000313" key="3">
    <source>
        <dbReference type="Proteomes" id="UP000319004"/>
    </source>
</evidence>
<sequence length="444" mass="47455" precursor="true">MKLSKIAMLAAIACASYTSSMTASGNDTIELVSHCAAACDCGEPVCGCETVVGCDPCGDACDSGCGDAGCCDAGCDGGCDSACGCGVGGGLGSLLGDCCLGDQWSLFGEHCGWSAGGWVQMGYHDRALPIFNDRPDEYNLHQAWLYAEKAIDTSCGFDIGGRIDYVYGIDAQNTQAFGTGNRGWDNDWDNGGANGYGHALPQAYFEAGYGDLSVKIGHFYTIIGWEVVTAPDNFFYSHAYTMNYSEPFTHTGALATYNVNENVTAYGGYTMGWDSGFDDNGDSFLGGLSVALSDDLTLTYATTFGRLGAAPLGNPEQGYMHSIVADVTLSDNLQYIFQSDYLDTETSAGATVRETFGINQYLIYTLSDCWAAGGRFEYYNNEGIFGAPGNDSDIYALTMGLNYKPHANVVVRPEIRWDWDDDQVAGLESGDDQTTFGIDTIFLF</sequence>
<dbReference type="Pfam" id="PF07642">
    <property type="entry name" value="BBP2"/>
    <property type="match status" value="1"/>
</dbReference>
<organism evidence="2 3">
    <name type="scientific">Stieleria neptunia</name>
    <dbReference type="NCBI Taxonomy" id="2527979"/>
    <lineage>
        <taxon>Bacteria</taxon>
        <taxon>Pseudomonadati</taxon>
        <taxon>Planctomycetota</taxon>
        <taxon>Planctomycetia</taxon>
        <taxon>Pirellulales</taxon>
        <taxon>Pirellulaceae</taxon>
        <taxon>Stieleria</taxon>
    </lineage>
</organism>
<dbReference type="KEGG" id="snep:Enr13x_71490"/>
<dbReference type="InterPro" id="IPR011486">
    <property type="entry name" value="BBP2"/>
</dbReference>
<accession>A0A518I299</accession>
<evidence type="ECO:0000313" key="2">
    <source>
        <dbReference type="EMBL" id="QDV47240.1"/>
    </source>
</evidence>
<proteinExistence type="predicted"/>
<keyword evidence="1" id="KW-0732">Signal</keyword>
<dbReference type="Proteomes" id="UP000319004">
    <property type="component" value="Chromosome"/>
</dbReference>
<dbReference type="RefSeq" id="WP_145391351.1">
    <property type="nucleotide sequence ID" value="NZ_CP037423.1"/>
</dbReference>
<evidence type="ECO:0008006" key="4">
    <source>
        <dbReference type="Google" id="ProtNLM"/>
    </source>
</evidence>
<dbReference type="SUPFAM" id="SSF56935">
    <property type="entry name" value="Porins"/>
    <property type="match status" value="1"/>
</dbReference>
<dbReference type="AlphaFoldDB" id="A0A518I299"/>
<protein>
    <recommendedName>
        <fullName evidence="4">Porin</fullName>
    </recommendedName>
</protein>
<feature type="chain" id="PRO_5021751401" description="Porin" evidence="1">
    <location>
        <begin position="26"/>
        <end position="444"/>
    </location>
</feature>
<dbReference type="OrthoDB" id="9775763at2"/>
<feature type="signal peptide" evidence="1">
    <location>
        <begin position="1"/>
        <end position="25"/>
    </location>
</feature>
<dbReference type="EMBL" id="CP037423">
    <property type="protein sequence ID" value="QDV47240.1"/>
    <property type="molecule type" value="Genomic_DNA"/>
</dbReference>
<gene>
    <name evidence="2" type="ORF">Enr13x_71490</name>
</gene>
<keyword evidence="3" id="KW-1185">Reference proteome</keyword>